<accession>A0A2G4YWC9</accession>
<dbReference type="Gene3D" id="3.20.20.140">
    <property type="entry name" value="Metal-dependent hydrolases"/>
    <property type="match status" value="1"/>
</dbReference>
<dbReference type="SUPFAM" id="SSF51338">
    <property type="entry name" value="Composite domain of metallo-dependent hydrolases"/>
    <property type="match status" value="1"/>
</dbReference>
<dbReference type="PANTHER" id="PTHR43135">
    <property type="entry name" value="ALPHA-D-RIBOSE 1-METHYLPHOSPHONATE 5-TRIPHOSPHATE DIPHOSPHATASE"/>
    <property type="match status" value="1"/>
</dbReference>
<keyword evidence="3" id="KW-0378">Hydrolase</keyword>
<evidence type="ECO:0000313" key="3">
    <source>
        <dbReference type="EMBL" id="PHZ86563.1"/>
    </source>
</evidence>
<dbReference type="EMBL" id="PDEM01000007">
    <property type="protein sequence ID" value="PHZ86563.1"/>
    <property type="molecule type" value="Genomic_DNA"/>
</dbReference>
<feature type="domain" description="Amidohydrolase-related" evidence="2">
    <location>
        <begin position="81"/>
        <end position="421"/>
    </location>
</feature>
<dbReference type="OrthoDB" id="9758793at2"/>
<dbReference type="Proteomes" id="UP000229730">
    <property type="component" value="Unassembled WGS sequence"/>
</dbReference>
<evidence type="ECO:0000259" key="2">
    <source>
        <dbReference type="Pfam" id="PF01979"/>
    </source>
</evidence>
<dbReference type="InterPro" id="IPR032466">
    <property type="entry name" value="Metal_Hydrolase"/>
</dbReference>
<dbReference type="InterPro" id="IPR051781">
    <property type="entry name" value="Metallo-dep_Hydrolase"/>
</dbReference>
<dbReference type="GO" id="GO:0016810">
    <property type="term" value="F:hydrolase activity, acting on carbon-nitrogen (but not peptide) bonds"/>
    <property type="evidence" value="ECO:0007669"/>
    <property type="project" value="InterPro"/>
</dbReference>
<dbReference type="Gene3D" id="2.30.40.10">
    <property type="entry name" value="Urease, subunit C, domain 1"/>
    <property type="match status" value="1"/>
</dbReference>
<dbReference type="CDD" id="cd01299">
    <property type="entry name" value="Met_dep_hydrolase_A"/>
    <property type="match status" value="1"/>
</dbReference>
<evidence type="ECO:0000313" key="4">
    <source>
        <dbReference type="Proteomes" id="UP000229730"/>
    </source>
</evidence>
<keyword evidence="4" id="KW-1185">Reference proteome</keyword>
<dbReference type="AlphaFoldDB" id="A0A2G4YWC9"/>
<dbReference type="InterPro" id="IPR011059">
    <property type="entry name" value="Metal-dep_hydrolase_composite"/>
</dbReference>
<dbReference type="RefSeq" id="WP_099470939.1">
    <property type="nucleotide sequence ID" value="NZ_CP041025.1"/>
</dbReference>
<proteinExistence type="predicted"/>
<feature type="chain" id="PRO_5013740837" evidence="1">
    <location>
        <begin position="25"/>
        <end position="432"/>
    </location>
</feature>
<dbReference type="PANTHER" id="PTHR43135:SF3">
    <property type="entry name" value="ALPHA-D-RIBOSE 1-METHYLPHOSPHONATE 5-TRIPHOSPHATE DIPHOSPHATASE"/>
    <property type="match status" value="1"/>
</dbReference>
<gene>
    <name evidence="3" type="ORF">CRD36_01390</name>
</gene>
<reference evidence="3 4" key="1">
    <citation type="submission" date="2017-10" db="EMBL/GenBank/DDBJ databases">
        <title>Frigbacter circumglobatus gen. nov. sp. nov., isolated from sediment cultured in situ.</title>
        <authorList>
            <person name="Zhao Z."/>
        </authorList>
    </citation>
    <scope>NUCLEOTIDE SEQUENCE [LARGE SCALE GENOMIC DNA]</scope>
    <source>
        <strain evidence="3 4">ZYL</strain>
    </source>
</reference>
<name>A0A2G4YWC9_9PROT</name>
<protein>
    <submittedName>
        <fullName evidence="3">Amidohydrolase</fullName>
    </submittedName>
</protein>
<comment type="caution">
    <text evidence="3">The sequence shown here is derived from an EMBL/GenBank/DDBJ whole genome shotgun (WGS) entry which is preliminary data.</text>
</comment>
<organism evidence="3 4">
    <name type="scientific">Paremcibacter congregatus</name>
    <dbReference type="NCBI Taxonomy" id="2043170"/>
    <lineage>
        <taxon>Bacteria</taxon>
        <taxon>Pseudomonadati</taxon>
        <taxon>Pseudomonadota</taxon>
        <taxon>Alphaproteobacteria</taxon>
        <taxon>Emcibacterales</taxon>
        <taxon>Emcibacteraceae</taxon>
        <taxon>Paremcibacter</taxon>
    </lineage>
</organism>
<evidence type="ECO:0000256" key="1">
    <source>
        <dbReference type="SAM" id="SignalP"/>
    </source>
</evidence>
<dbReference type="InterPro" id="IPR006680">
    <property type="entry name" value="Amidohydro-rel"/>
</dbReference>
<dbReference type="Pfam" id="PF01979">
    <property type="entry name" value="Amidohydro_1"/>
    <property type="match status" value="1"/>
</dbReference>
<dbReference type="InterPro" id="IPR057744">
    <property type="entry name" value="OTAase-like"/>
</dbReference>
<feature type="signal peptide" evidence="1">
    <location>
        <begin position="1"/>
        <end position="24"/>
    </location>
</feature>
<keyword evidence="1" id="KW-0732">Signal</keyword>
<dbReference type="InParanoid" id="A0A2G4YWC9"/>
<sequence>MQYFGLRPLLLGVLMTAVSSLAIAAPMTALVGGNLVDVEDGKVIKNSVILIEGERIAQIGTVRDLEIPQDVTVIDVTNKWLTPGLVNMHVHFTLKLPGAEAAQLQYETAGGMTLRGAVNARKSLLSGTTTVRTPGEDNHVALALDKAIKKGDFLGPRIFSAGTAITPTGGHSGEPVLSGVDGPVEVTKAVRREILAGASWIKLMITRGLADPHGAINSSDMTFEEMRAAVDIAHRHGVKVTAHSSSAVATEEALRAGVDSFEHGYFFDREIFTKMKKANAWYIPTIVVSQKGALEFFKKIGSPDWYLKRAESVGKDHWKALQTAIKMNVNIAMGSDQFPFEPNEGTVASIRETELYVEAGMTPLNALRAATLQPARLLEADKDVGSLKVGKYADILVLDQNPVSNIRALRTLGMVIKGGQTVRNDWAKSPVQ</sequence>
<dbReference type="SUPFAM" id="SSF51556">
    <property type="entry name" value="Metallo-dependent hydrolases"/>
    <property type="match status" value="1"/>
</dbReference>